<dbReference type="PANTHER" id="PTHR31297:SF41">
    <property type="entry name" value="ENDOGLUCANASE, PUTATIVE (AFU_ORTHOLOGUE AFUA_5G01830)-RELATED"/>
    <property type="match status" value="1"/>
</dbReference>
<accession>E8RTM6</accession>
<dbReference type="EC" id="3.2.1.4" evidence="10"/>
<dbReference type="EMBL" id="CP002396">
    <property type="protein sequence ID" value="ADU14847.1"/>
    <property type="molecule type" value="Genomic_DNA"/>
</dbReference>
<dbReference type="KEGG" id="aex:Astex_3212"/>
<keyword evidence="11" id="KW-1185">Reference proteome</keyword>
<dbReference type="Gene3D" id="3.20.20.80">
    <property type="entry name" value="Glycosidases"/>
    <property type="match status" value="1"/>
</dbReference>
<keyword evidence="3" id="KW-0136">Cellulose degradation</keyword>
<dbReference type="GO" id="GO:0030245">
    <property type="term" value="P:cellulose catabolic process"/>
    <property type="evidence" value="ECO:0007669"/>
    <property type="project" value="UniProtKB-KW"/>
</dbReference>
<dbReference type="GO" id="GO:0008810">
    <property type="term" value="F:cellulase activity"/>
    <property type="evidence" value="ECO:0007669"/>
    <property type="project" value="UniProtKB-EC"/>
</dbReference>
<dbReference type="InterPro" id="IPR006311">
    <property type="entry name" value="TAT_signal"/>
</dbReference>
<evidence type="ECO:0000256" key="1">
    <source>
        <dbReference type="ARBA" id="ARBA00005641"/>
    </source>
</evidence>
<evidence type="ECO:0000256" key="5">
    <source>
        <dbReference type="ARBA" id="ARBA00023295"/>
    </source>
</evidence>
<evidence type="ECO:0000256" key="7">
    <source>
        <dbReference type="RuleBase" id="RU361153"/>
    </source>
</evidence>
<dbReference type="GO" id="GO:0009986">
    <property type="term" value="C:cell surface"/>
    <property type="evidence" value="ECO:0007669"/>
    <property type="project" value="TreeGrafter"/>
</dbReference>
<dbReference type="PROSITE" id="PS51318">
    <property type="entry name" value="TAT"/>
    <property type="match status" value="1"/>
</dbReference>
<name>E8RTM6_ASTEC</name>
<dbReference type="eggNOG" id="COG2730">
    <property type="taxonomic scope" value="Bacteria"/>
</dbReference>
<dbReference type="SUPFAM" id="SSF51445">
    <property type="entry name" value="(Trans)glycosidases"/>
    <property type="match status" value="1"/>
</dbReference>
<dbReference type="RefSeq" id="WP_013480668.1">
    <property type="nucleotide sequence ID" value="NC_014817.1"/>
</dbReference>
<feature type="chain" id="PRO_5003230821" evidence="8">
    <location>
        <begin position="32"/>
        <end position="424"/>
    </location>
</feature>
<sequence length="424" mass="46138">MTQQTGKTSTGLNRRHLIMATACVVPLSVVACGGGGGGGVSTASAGGTSSSSSSSASSASGLYPNYNTNPVAANAAGMTSTAAEMAAKIKLAINIGNTMEAIGGETAWGNPLITQALVNKYKALGFDAIRLPCAWDQYADKATAKISSTWLDRVKTVVQYCINADLYVVLNIHWDGGWLEKHIDSASKDAVNAKQKAFWEQIATHLRDFDERLIFASANEPDAGTEANTKILLSYHQTFIDAVRATGGRNAYRTLVVQAPQTNTELAVSVWPGMPTDTATKRLMFEVHYYAPSQFMIIDKDASWGKMFYYWGRDNHSTIEPDRNATHSEEPYVDQQMLAMKTNFIDKGIPVIVGEYGAWRKTQPLDMPKHNASVDFWNRYVTQQARANGAVPFFWDTGALIDRTTLAVRDQAMLDALLIGAGKK</sequence>
<dbReference type="InterPro" id="IPR001547">
    <property type="entry name" value="Glyco_hydro_5"/>
</dbReference>
<feature type="signal peptide" evidence="8">
    <location>
        <begin position="1"/>
        <end position="31"/>
    </location>
</feature>
<evidence type="ECO:0000313" key="11">
    <source>
        <dbReference type="Proteomes" id="UP000001492"/>
    </source>
</evidence>
<dbReference type="OrthoDB" id="9800955at2"/>
<keyword evidence="4" id="KW-0119">Carbohydrate metabolism</keyword>
<dbReference type="AlphaFoldDB" id="E8RTM6"/>
<evidence type="ECO:0000313" key="10">
    <source>
        <dbReference type="EMBL" id="ADU14847.1"/>
    </source>
</evidence>
<dbReference type="GO" id="GO:0008422">
    <property type="term" value="F:beta-glucosidase activity"/>
    <property type="evidence" value="ECO:0007669"/>
    <property type="project" value="TreeGrafter"/>
</dbReference>
<reference evidence="11" key="1">
    <citation type="submission" date="2010-12" db="EMBL/GenBank/DDBJ databases">
        <title>Complete sequence of chromosome 2 of Asticcacaulis excentricus CB 48.</title>
        <authorList>
            <consortium name="US DOE Joint Genome Institute"/>
            <person name="Lucas S."/>
            <person name="Copeland A."/>
            <person name="Lapidus A."/>
            <person name="Cheng J.-F."/>
            <person name="Bruce D."/>
            <person name="Goodwin L."/>
            <person name="Pitluck S."/>
            <person name="Teshima H."/>
            <person name="Davenport K."/>
            <person name="Detter J.C."/>
            <person name="Han C."/>
            <person name="Tapia R."/>
            <person name="Land M."/>
            <person name="Hauser L."/>
            <person name="Jeffries C."/>
            <person name="Kyrpides N."/>
            <person name="Ivanova N."/>
            <person name="Ovchinnikova G."/>
            <person name="Brun Y.V."/>
            <person name="Woyke T."/>
        </authorList>
    </citation>
    <scope>NUCLEOTIDE SEQUENCE [LARGE SCALE GENOMIC DNA]</scope>
    <source>
        <strain evidence="11">ATCC 15261 / DSM 4724 / KCTC 12464 / NCIMB 9791 / VKM B-1370 / CB 48</strain>
    </source>
</reference>
<dbReference type="STRING" id="573065.Astex_3212"/>
<evidence type="ECO:0000256" key="2">
    <source>
        <dbReference type="ARBA" id="ARBA00022801"/>
    </source>
</evidence>
<gene>
    <name evidence="10" type="ordered locus">Astex_3212</name>
</gene>
<evidence type="ECO:0000256" key="3">
    <source>
        <dbReference type="ARBA" id="ARBA00023001"/>
    </source>
</evidence>
<organism evidence="10 11">
    <name type="scientific">Asticcacaulis excentricus (strain ATCC 15261 / DSM 4724 / KCTC 12464 / NCIMB 9791 / VKM B-1370 / CB 48)</name>
    <dbReference type="NCBI Taxonomy" id="573065"/>
    <lineage>
        <taxon>Bacteria</taxon>
        <taxon>Pseudomonadati</taxon>
        <taxon>Pseudomonadota</taxon>
        <taxon>Alphaproteobacteria</taxon>
        <taxon>Caulobacterales</taxon>
        <taxon>Caulobacteraceae</taxon>
        <taxon>Asticcacaulis</taxon>
    </lineage>
</organism>
<keyword evidence="2 7" id="KW-0378">Hydrolase</keyword>
<evidence type="ECO:0000256" key="8">
    <source>
        <dbReference type="SAM" id="SignalP"/>
    </source>
</evidence>
<comment type="similarity">
    <text evidence="1 7">Belongs to the glycosyl hydrolase 5 (cellulase A) family.</text>
</comment>
<evidence type="ECO:0000256" key="6">
    <source>
        <dbReference type="ARBA" id="ARBA00023326"/>
    </source>
</evidence>
<dbReference type="GO" id="GO:0005576">
    <property type="term" value="C:extracellular region"/>
    <property type="evidence" value="ECO:0007669"/>
    <property type="project" value="TreeGrafter"/>
</dbReference>
<evidence type="ECO:0000259" key="9">
    <source>
        <dbReference type="Pfam" id="PF00150"/>
    </source>
</evidence>
<proteinExistence type="inferred from homology"/>
<dbReference type="InterPro" id="IPR050386">
    <property type="entry name" value="Glycosyl_hydrolase_5"/>
</dbReference>
<dbReference type="Proteomes" id="UP000001492">
    <property type="component" value="Chromosome 2"/>
</dbReference>
<keyword evidence="5 7" id="KW-0326">Glycosidase</keyword>
<keyword evidence="6" id="KW-0624">Polysaccharide degradation</keyword>
<feature type="domain" description="Glycoside hydrolase family 5" evidence="9">
    <location>
        <begin position="96"/>
        <end position="398"/>
    </location>
</feature>
<keyword evidence="8" id="KW-0732">Signal</keyword>
<dbReference type="PROSITE" id="PS51257">
    <property type="entry name" value="PROKAR_LIPOPROTEIN"/>
    <property type="match status" value="1"/>
</dbReference>
<protein>
    <submittedName>
        <fullName evidence="10">Cellulase</fullName>
        <ecNumber evidence="10">3.2.1.4</ecNumber>
    </submittedName>
</protein>
<evidence type="ECO:0000256" key="4">
    <source>
        <dbReference type="ARBA" id="ARBA00023277"/>
    </source>
</evidence>
<dbReference type="PANTHER" id="PTHR31297">
    <property type="entry name" value="GLUCAN ENDO-1,6-BETA-GLUCOSIDASE B"/>
    <property type="match status" value="1"/>
</dbReference>
<dbReference type="CDD" id="cd00551">
    <property type="entry name" value="AmyAc_family"/>
    <property type="match status" value="1"/>
</dbReference>
<dbReference type="Pfam" id="PF00150">
    <property type="entry name" value="Cellulase"/>
    <property type="match status" value="1"/>
</dbReference>
<dbReference type="InterPro" id="IPR017853">
    <property type="entry name" value="GH"/>
</dbReference>
<dbReference type="HOGENOM" id="CLU_018668_2_1_5"/>